<evidence type="ECO:0000313" key="3">
    <source>
        <dbReference type="Proteomes" id="UP000617340"/>
    </source>
</evidence>
<sequence length="135" mass="14830">MIRVLVNFSIHFIGALIGVPVSAIDAAFFLRHVVLEDALAVSIDRRKIWKKARELGNGVRVRGTGMLGGASVSVRFGEAVLATKQRRRCKEKDLRDSSASGGSRDIRRKREEVSGSFVSCTFSESLGSFYGIQNQ</sequence>
<proteinExistence type="predicted"/>
<dbReference type="EMBL" id="JACSDZ010000022">
    <property type="protein sequence ID" value="KAF7381160.1"/>
    <property type="molecule type" value="Genomic_DNA"/>
</dbReference>
<gene>
    <name evidence="2" type="ORF">HZH68_016035</name>
</gene>
<dbReference type="Proteomes" id="UP000617340">
    <property type="component" value="Unassembled WGS sequence"/>
</dbReference>
<evidence type="ECO:0000256" key="1">
    <source>
        <dbReference type="SAM" id="MobiDB-lite"/>
    </source>
</evidence>
<keyword evidence="3" id="KW-1185">Reference proteome</keyword>
<organism evidence="2 3">
    <name type="scientific">Vespula germanica</name>
    <name type="common">German yellow jacket</name>
    <name type="synonym">Paravespula germanica</name>
    <dbReference type="NCBI Taxonomy" id="30212"/>
    <lineage>
        <taxon>Eukaryota</taxon>
        <taxon>Metazoa</taxon>
        <taxon>Ecdysozoa</taxon>
        <taxon>Arthropoda</taxon>
        <taxon>Hexapoda</taxon>
        <taxon>Insecta</taxon>
        <taxon>Pterygota</taxon>
        <taxon>Neoptera</taxon>
        <taxon>Endopterygota</taxon>
        <taxon>Hymenoptera</taxon>
        <taxon>Apocrita</taxon>
        <taxon>Aculeata</taxon>
        <taxon>Vespoidea</taxon>
        <taxon>Vespidae</taxon>
        <taxon>Vespinae</taxon>
        <taxon>Vespula</taxon>
    </lineage>
</organism>
<protein>
    <submittedName>
        <fullName evidence="2">Uncharacterized protein</fullName>
    </submittedName>
</protein>
<accession>A0A834J462</accession>
<comment type="caution">
    <text evidence="2">The sequence shown here is derived from an EMBL/GenBank/DDBJ whole genome shotgun (WGS) entry which is preliminary data.</text>
</comment>
<reference evidence="2" key="1">
    <citation type="journal article" date="2020" name="G3 (Bethesda)">
        <title>High-Quality Assemblies for Three Invasive Social Wasps from the &lt;i&gt;Vespula&lt;/i&gt; Genus.</title>
        <authorList>
            <person name="Harrop T.W.R."/>
            <person name="Guhlin J."/>
            <person name="McLaughlin G.M."/>
            <person name="Permina E."/>
            <person name="Stockwell P."/>
            <person name="Gilligan J."/>
            <person name="Le Lec M.F."/>
            <person name="Gruber M.A.M."/>
            <person name="Quinn O."/>
            <person name="Lovegrove M."/>
            <person name="Duncan E.J."/>
            <person name="Remnant E.J."/>
            <person name="Van Eeckhoven J."/>
            <person name="Graham B."/>
            <person name="Knapp R.A."/>
            <person name="Langford K.W."/>
            <person name="Kronenberg Z."/>
            <person name="Press M.O."/>
            <person name="Eacker S.M."/>
            <person name="Wilson-Rankin E.E."/>
            <person name="Purcell J."/>
            <person name="Lester P.J."/>
            <person name="Dearden P.K."/>
        </authorList>
    </citation>
    <scope>NUCLEOTIDE SEQUENCE</scope>
    <source>
        <strain evidence="2">Linc-1</strain>
    </source>
</reference>
<name>A0A834J462_VESGE</name>
<evidence type="ECO:0000313" key="2">
    <source>
        <dbReference type="EMBL" id="KAF7381160.1"/>
    </source>
</evidence>
<feature type="region of interest" description="Disordered" evidence="1">
    <location>
        <begin position="91"/>
        <end position="111"/>
    </location>
</feature>
<dbReference type="AlphaFoldDB" id="A0A834J462"/>